<keyword evidence="7" id="KW-0677">Repeat</keyword>
<feature type="compositionally biased region" description="Low complexity" evidence="11">
    <location>
        <begin position="24"/>
        <end position="35"/>
    </location>
</feature>
<dbReference type="GO" id="GO:0042149">
    <property type="term" value="P:cellular response to glucose starvation"/>
    <property type="evidence" value="ECO:0007669"/>
    <property type="project" value="UniProtKB-UniRule"/>
</dbReference>
<feature type="compositionally biased region" description="Basic and acidic residues" evidence="11">
    <location>
        <begin position="13"/>
        <end position="22"/>
    </location>
</feature>
<proteinExistence type="inferred from homology"/>
<evidence type="ECO:0000256" key="9">
    <source>
        <dbReference type="PIRNR" id="PIRNR018148"/>
    </source>
</evidence>
<dbReference type="SMART" id="SM00116">
    <property type="entry name" value="CBS"/>
    <property type="match status" value="3"/>
</dbReference>
<gene>
    <name evidence="13" type="ORF">CRHIZ90672A_00007198</name>
</gene>
<comment type="similarity">
    <text evidence="3 9">Belongs to the SDS23 family.</text>
</comment>
<feature type="compositionally biased region" description="Low complexity" evidence="11">
    <location>
        <begin position="406"/>
        <end position="425"/>
    </location>
</feature>
<dbReference type="InterPro" id="IPR000644">
    <property type="entry name" value="CBS_dom"/>
</dbReference>
<feature type="region of interest" description="Disordered" evidence="11">
    <location>
        <begin position="406"/>
        <end position="441"/>
    </location>
</feature>
<keyword evidence="6 9" id="KW-0963">Cytoplasm</keyword>
<feature type="compositionally biased region" description="Pro residues" evidence="11">
    <location>
        <begin position="426"/>
        <end position="436"/>
    </location>
</feature>
<dbReference type="PIRSF" id="PIRSF018148">
    <property type="entry name" value="UCP018148_CBS_YBR214w"/>
    <property type="match status" value="1"/>
</dbReference>
<dbReference type="EMBL" id="CABFNQ020000506">
    <property type="protein sequence ID" value="CAH0017501.1"/>
    <property type="molecule type" value="Genomic_DNA"/>
</dbReference>
<dbReference type="SUPFAM" id="SSF54631">
    <property type="entry name" value="CBS-domain pair"/>
    <property type="match status" value="2"/>
</dbReference>
<dbReference type="InterPro" id="IPR046342">
    <property type="entry name" value="CBS_dom_sf"/>
</dbReference>
<accession>A0A9N9V5P9</accession>
<dbReference type="CDD" id="cd02205">
    <property type="entry name" value="CBS_pair_SF"/>
    <property type="match status" value="2"/>
</dbReference>
<evidence type="ECO:0000256" key="2">
    <source>
        <dbReference type="ARBA" id="ARBA00004496"/>
    </source>
</evidence>
<comment type="caution">
    <text evidence="13">The sequence shown here is derived from an EMBL/GenBank/DDBJ whole genome shotgun (WGS) entry which is preliminary data.</text>
</comment>
<dbReference type="InterPro" id="IPR050511">
    <property type="entry name" value="AMPK_gamma/SDS23_families"/>
</dbReference>
<reference evidence="13" key="1">
    <citation type="submission" date="2021-10" db="EMBL/GenBank/DDBJ databases">
        <authorList>
            <person name="Piombo E."/>
        </authorList>
    </citation>
    <scope>NUCLEOTIDE SEQUENCE</scope>
</reference>
<comment type="subcellular location">
    <subcellularLocation>
        <location evidence="2 9">Cytoplasm</location>
    </subcellularLocation>
</comment>
<dbReference type="Proteomes" id="UP000696573">
    <property type="component" value="Unassembled WGS sequence"/>
</dbReference>
<name>A0A9N9V5P9_9HYPO</name>
<feature type="compositionally biased region" description="Polar residues" evidence="11">
    <location>
        <begin position="1"/>
        <end position="11"/>
    </location>
</feature>
<dbReference type="Gene3D" id="3.10.580.10">
    <property type="entry name" value="CBS-domain"/>
    <property type="match status" value="2"/>
</dbReference>
<feature type="region of interest" description="Disordered" evidence="11">
    <location>
        <begin position="469"/>
        <end position="510"/>
    </location>
</feature>
<dbReference type="PANTHER" id="PTHR13780:SF36">
    <property type="entry name" value="CBS DOMAIN-CONTAINING PROTEIN"/>
    <property type="match status" value="1"/>
</dbReference>
<organism evidence="13 14">
    <name type="scientific">Clonostachys rhizophaga</name>
    <dbReference type="NCBI Taxonomy" id="160324"/>
    <lineage>
        <taxon>Eukaryota</taxon>
        <taxon>Fungi</taxon>
        <taxon>Dikarya</taxon>
        <taxon>Ascomycota</taxon>
        <taxon>Pezizomycotina</taxon>
        <taxon>Sordariomycetes</taxon>
        <taxon>Hypocreomycetidae</taxon>
        <taxon>Hypocreales</taxon>
        <taxon>Bionectriaceae</taxon>
        <taxon>Clonostachys</taxon>
    </lineage>
</organism>
<keyword evidence="14" id="KW-1185">Reference proteome</keyword>
<evidence type="ECO:0000256" key="4">
    <source>
        <dbReference type="ARBA" id="ARBA00014106"/>
    </source>
</evidence>
<dbReference type="GO" id="GO:0030071">
    <property type="term" value="P:regulation of mitotic metaphase/anaphase transition"/>
    <property type="evidence" value="ECO:0007669"/>
    <property type="project" value="InterPro"/>
</dbReference>
<dbReference type="PANTHER" id="PTHR13780">
    <property type="entry name" value="AMP-ACTIVATED PROTEIN KINASE, GAMMA REGULATORY SUBUNIT"/>
    <property type="match status" value="1"/>
</dbReference>
<dbReference type="Pfam" id="PF00571">
    <property type="entry name" value="CBS"/>
    <property type="match status" value="2"/>
</dbReference>
<keyword evidence="8 10" id="KW-0129">CBS domain</keyword>
<protein>
    <recommendedName>
        <fullName evidence="4">Protein SDS23</fullName>
    </recommendedName>
    <alternativeName>
        <fullName evidence="5">Protein sds23</fullName>
    </alternativeName>
</protein>
<dbReference type="GO" id="GO:0004865">
    <property type="term" value="F:protein serine/threonine phosphatase inhibitor activity"/>
    <property type="evidence" value="ECO:0007669"/>
    <property type="project" value="TreeGrafter"/>
</dbReference>
<feature type="compositionally biased region" description="Low complexity" evidence="11">
    <location>
        <begin position="490"/>
        <end position="503"/>
    </location>
</feature>
<evidence type="ECO:0000256" key="1">
    <source>
        <dbReference type="ARBA" id="ARBA00002656"/>
    </source>
</evidence>
<dbReference type="PROSITE" id="PS51371">
    <property type="entry name" value="CBS"/>
    <property type="match status" value="2"/>
</dbReference>
<feature type="domain" description="CBS" evidence="12">
    <location>
        <begin position="292"/>
        <end position="349"/>
    </location>
</feature>
<evidence type="ECO:0000256" key="7">
    <source>
        <dbReference type="ARBA" id="ARBA00022737"/>
    </source>
</evidence>
<feature type="domain" description="CBS" evidence="12">
    <location>
        <begin position="218"/>
        <end position="277"/>
    </location>
</feature>
<evidence type="ECO:0000256" key="8">
    <source>
        <dbReference type="ARBA" id="ARBA00023122"/>
    </source>
</evidence>
<evidence type="ECO:0000313" key="13">
    <source>
        <dbReference type="EMBL" id="CAH0017501.1"/>
    </source>
</evidence>
<dbReference type="OrthoDB" id="449052at2759"/>
<evidence type="ECO:0000259" key="12">
    <source>
        <dbReference type="PROSITE" id="PS51371"/>
    </source>
</evidence>
<evidence type="ECO:0000256" key="3">
    <source>
        <dbReference type="ARBA" id="ARBA00006624"/>
    </source>
</evidence>
<evidence type="ECO:0000256" key="11">
    <source>
        <dbReference type="SAM" id="MobiDB-lite"/>
    </source>
</evidence>
<evidence type="ECO:0000256" key="6">
    <source>
        <dbReference type="ARBA" id="ARBA00022490"/>
    </source>
</evidence>
<dbReference type="GO" id="GO:0005737">
    <property type="term" value="C:cytoplasm"/>
    <property type="evidence" value="ECO:0007669"/>
    <property type="project" value="UniProtKB-SubCell"/>
</dbReference>
<feature type="region of interest" description="Disordered" evidence="11">
    <location>
        <begin position="1"/>
        <end position="56"/>
    </location>
</feature>
<dbReference type="InterPro" id="IPR016711">
    <property type="entry name" value="Ssd23"/>
</dbReference>
<evidence type="ECO:0000313" key="14">
    <source>
        <dbReference type="Proteomes" id="UP000696573"/>
    </source>
</evidence>
<comment type="function">
    <text evidence="1 9">Involved in DNA replication and cell separation.</text>
</comment>
<evidence type="ECO:0000256" key="10">
    <source>
        <dbReference type="PROSITE-ProRule" id="PRU00703"/>
    </source>
</evidence>
<evidence type="ECO:0000256" key="5">
    <source>
        <dbReference type="ARBA" id="ARBA00020584"/>
    </source>
</evidence>
<sequence>MASPQPQNSGSLDAKEPSDRPARSSSVASGKSSTSTGEPPQRSPSVSSINRTSHRQSFVEGLRNIPASPRQRHPSLTHAAVQELLNNPPAGNRFHNPKFANREWRNIQVGELVSPSDVKWVELDSTVEDATMVSGNWAKDDNCERLLLKSQPSVVLIREDIDSKTAVSTFDFKDLNAYLLVVVGLARPEGDQVEASNTVVNKARRGEPITLREIQPLCRKEPLVTLPAPSPLSQAIEILGSGVHRLLITNQGDEVIGILSQVRTMEFFWNEGVNFPTIDQLYPVVIRDLNIGTKDAISVNSDAPLSEALTLMNDEGLTSVAVVDNGHNVVGNISTKDVRHLTNSSSAPLLSQSCMHFISVILNERGVENGRDAFPVFYVSPYSTLAHTVAKLVATRSHRMWVVESASPSPSAPATPLMGPSSFTQGPPPPTPPSPQPAAAVPASAMMGAGLSGRLSGVVSLTDVLNTFAKSTGLNPSDPGAQRARRRKSSSSSVRASIDSIRAGSIDIRR</sequence>
<dbReference type="AlphaFoldDB" id="A0A9N9V5P9"/>